<proteinExistence type="predicted"/>
<evidence type="ECO:0000259" key="2">
    <source>
        <dbReference type="Pfam" id="PF22740"/>
    </source>
</evidence>
<dbReference type="InterPro" id="IPR053931">
    <property type="entry name" value="RapZ_C"/>
</dbReference>
<accession>A0ABC9NAY8</accession>
<evidence type="ECO:0000259" key="1">
    <source>
        <dbReference type="Pfam" id="PF01636"/>
    </source>
</evidence>
<dbReference type="PANTHER" id="PTHR30448">
    <property type="entry name" value="RNASE ADAPTER PROTEIN RAPZ"/>
    <property type="match status" value="1"/>
</dbReference>
<dbReference type="InterPro" id="IPR011009">
    <property type="entry name" value="Kinase-like_dom_sf"/>
</dbReference>
<dbReference type="Pfam" id="PF01636">
    <property type="entry name" value="APH"/>
    <property type="match status" value="1"/>
</dbReference>
<sequence>MPQVIGTLAYWHISTFSTCKDKHISDKSFILAAKIKHTTMITEELKKLYIAHTGHEPEQIDELPSSGSNRRYFRLTGNPTLIGVSGESVEENRAFLYMAEHFRQKGLPVPQVFIRSEDDIYYLQEDLGDSLLFNAIEKGRKTSVFGEDEKQLLRKTIRLLPAVQFAGADGMDFSYCYPQAEFNSRSILWDLNYFKYCFLKATGMDFQEDRLEDDFQKMADVLLRSSSATFMYRDFQSRNVMIKDGEPWLIDFQGGRKGPVYYDVASFLWQAKANYPDSLRQELLKEYIDALRKYQPVDEAYFYAQLRHFVLFRTMQVLGAYGFRGYFEKKPHFIQSVPFAIENLRQLLQEPYPEYPYLCRILRELTELKQFTDDLQKRRLVVKVTSFAYKKGIPEDSTGNGGGFVFDCRAVNNPGKYERYKPFTGLDEPVIRFLEDDGEIAVFLEHAYALVDASVKRYMERGFTNLSVCFGCTGGQHRSVYSAQHLAEHLHKKFGVQVNLIHREQNIEQTFKAKV</sequence>
<feature type="domain" description="RapZ C-terminal" evidence="2">
    <location>
        <begin position="381"/>
        <end position="505"/>
    </location>
</feature>
<dbReference type="PANTHER" id="PTHR30448:SF0">
    <property type="entry name" value="RNASE ADAPTER PROTEIN RAPZ"/>
    <property type="match status" value="1"/>
</dbReference>
<dbReference type="Gene3D" id="3.30.200.20">
    <property type="entry name" value="Phosphorylase Kinase, domain 1"/>
    <property type="match status" value="1"/>
</dbReference>
<keyword evidence="4" id="KW-1185">Reference proteome</keyword>
<gene>
    <name evidence="3" type="ORF">BACUNI_02906</name>
</gene>
<reference evidence="3" key="2">
    <citation type="submission" date="2013-11" db="EMBL/GenBank/DDBJ databases">
        <title>Draft genome sequence of Bacteroides uniformis (ATCC 8492).</title>
        <authorList>
            <person name="Sudarsanam P."/>
            <person name="Ley R."/>
            <person name="Guruge J."/>
            <person name="Turnbaugh P.J."/>
            <person name="Mahowald M."/>
            <person name="Liep D."/>
            <person name="Gordon J."/>
        </authorList>
    </citation>
    <scope>NUCLEOTIDE SEQUENCE</scope>
    <source>
        <strain evidence="3">ATCC 8492</strain>
    </source>
</reference>
<dbReference type="InterPro" id="IPR005337">
    <property type="entry name" value="RapZ-like"/>
</dbReference>
<comment type="caution">
    <text evidence="3">The sequence shown here is derived from an EMBL/GenBank/DDBJ whole genome shotgun (WGS) entry which is preliminary data.</text>
</comment>
<dbReference type="Pfam" id="PF22740">
    <property type="entry name" value="PapZ_C"/>
    <property type="match status" value="1"/>
</dbReference>
<organism evidence="3 4">
    <name type="scientific">Bacteroides uniformis (strain ATCC 8492 / DSM 6597 / CCUG 4942 / CIP 103695 / JCM 5828 / KCTC 5204 / NCTC 13054 / VPI 0061)</name>
    <dbReference type="NCBI Taxonomy" id="411479"/>
    <lineage>
        <taxon>Bacteria</taxon>
        <taxon>Pseudomonadati</taxon>
        <taxon>Bacteroidota</taxon>
        <taxon>Bacteroidia</taxon>
        <taxon>Bacteroidales</taxon>
        <taxon>Bacteroidaceae</taxon>
        <taxon>Bacteroides</taxon>
    </lineage>
</organism>
<reference evidence="3" key="1">
    <citation type="submission" date="2007-06" db="EMBL/GenBank/DDBJ databases">
        <authorList>
            <person name="Fulton L."/>
            <person name="Clifton S."/>
            <person name="Fulton B."/>
            <person name="Xu J."/>
            <person name="Minx P."/>
            <person name="Pepin K.H."/>
            <person name="Johnson M."/>
            <person name="Thiruvilangam P."/>
            <person name="Bhonagiri V."/>
            <person name="Nash W.E."/>
            <person name="Mardis E.R."/>
            <person name="Wilson R.K."/>
        </authorList>
    </citation>
    <scope>NUCLEOTIDE SEQUENCE [LARGE SCALE GENOMIC DNA]</scope>
    <source>
        <strain evidence="3">ATCC 8492</strain>
    </source>
</reference>
<dbReference type="AlphaFoldDB" id="A0ABC9NAY8"/>
<evidence type="ECO:0000313" key="3">
    <source>
        <dbReference type="EMBL" id="EDO53627.1"/>
    </source>
</evidence>
<evidence type="ECO:0000313" key="4">
    <source>
        <dbReference type="Proteomes" id="UP000004110"/>
    </source>
</evidence>
<protein>
    <submittedName>
        <fullName evidence="3">Phosphotransferase enzyme family</fullName>
    </submittedName>
</protein>
<feature type="domain" description="Aminoglycoside phosphotransferase" evidence="1">
    <location>
        <begin position="62"/>
        <end position="296"/>
    </location>
</feature>
<dbReference type="SUPFAM" id="SSF56112">
    <property type="entry name" value="Protein kinase-like (PK-like)"/>
    <property type="match status" value="1"/>
</dbReference>
<dbReference type="Proteomes" id="UP000004110">
    <property type="component" value="Unassembled WGS sequence"/>
</dbReference>
<dbReference type="InterPro" id="IPR002575">
    <property type="entry name" value="Aminoglycoside_PTrfase"/>
</dbReference>
<name>A0ABC9NAY8_BACUC</name>
<dbReference type="Gene3D" id="3.90.1200.10">
    <property type="match status" value="1"/>
</dbReference>
<dbReference type="EMBL" id="AAYH02000045">
    <property type="protein sequence ID" value="EDO53627.1"/>
    <property type="molecule type" value="Genomic_DNA"/>
</dbReference>